<evidence type="ECO:0000256" key="1">
    <source>
        <dbReference type="SAM" id="MobiDB-lite"/>
    </source>
</evidence>
<keyword evidence="2" id="KW-0812">Transmembrane</keyword>
<evidence type="ECO:0000313" key="3">
    <source>
        <dbReference type="EMBL" id="BBX83204.1"/>
    </source>
</evidence>
<accession>A0ABN5YN96</accession>
<protein>
    <recommendedName>
        <fullName evidence="5">Alanine and proline rich membrane protein</fullName>
    </recommendedName>
</protein>
<evidence type="ECO:0000256" key="2">
    <source>
        <dbReference type="SAM" id="Phobius"/>
    </source>
</evidence>
<feature type="region of interest" description="Disordered" evidence="1">
    <location>
        <begin position="1"/>
        <end position="29"/>
    </location>
</feature>
<dbReference type="RefSeq" id="WP_138231153.1">
    <property type="nucleotide sequence ID" value="NZ_AP022577.1"/>
</dbReference>
<organism evidence="3 4">
    <name type="scientific">Mycolicibacterium aubagnense</name>
    <dbReference type="NCBI Taxonomy" id="319707"/>
    <lineage>
        <taxon>Bacteria</taxon>
        <taxon>Bacillati</taxon>
        <taxon>Actinomycetota</taxon>
        <taxon>Actinomycetes</taxon>
        <taxon>Mycobacteriales</taxon>
        <taxon>Mycobacteriaceae</taxon>
        <taxon>Mycolicibacterium</taxon>
    </lineage>
</organism>
<sequence>MPEDEKSEDKTTTLNKAAKDSDAASASGGGSVSVTQIIAIAAVVIGLIAAAIGGYALYEVKHQDKTYTQAEQDTAKIAVCDAMKTVSKGIAINTNLTAPGGPEDTTGALAVAANARLALITGGQYLLNRIDPAAPADLATAARKYANTLLDIGAAATSGAQTDDPQQKVRLDDAGADSKQVSDICK</sequence>
<feature type="transmembrane region" description="Helical" evidence="2">
    <location>
        <begin position="37"/>
        <end position="58"/>
    </location>
</feature>
<keyword evidence="2" id="KW-1133">Transmembrane helix</keyword>
<dbReference type="Proteomes" id="UP000465609">
    <property type="component" value="Chromosome"/>
</dbReference>
<gene>
    <name evidence="3" type="ORF">MAUB_10770</name>
</gene>
<evidence type="ECO:0000313" key="4">
    <source>
        <dbReference type="Proteomes" id="UP000465609"/>
    </source>
</evidence>
<feature type="region of interest" description="Disordered" evidence="1">
    <location>
        <begin position="157"/>
        <end position="186"/>
    </location>
</feature>
<reference evidence="3 4" key="1">
    <citation type="journal article" date="2019" name="Emerg. Microbes Infect.">
        <title>Comprehensive subspecies identification of 175 nontuberculous mycobacteria species based on 7547 genomic profiles.</title>
        <authorList>
            <person name="Matsumoto Y."/>
            <person name="Kinjo T."/>
            <person name="Motooka D."/>
            <person name="Nabeya D."/>
            <person name="Jung N."/>
            <person name="Uechi K."/>
            <person name="Horii T."/>
            <person name="Iida T."/>
            <person name="Fujita J."/>
            <person name="Nakamura S."/>
        </authorList>
    </citation>
    <scope>NUCLEOTIDE SEQUENCE [LARGE SCALE GENOMIC DNA]</scope>
    <source>
        <strain evidence="3 4">JCM 15296</strain>
    </source>
</reference>
<feature type="compositionally biased region" description="Basic and acidic residues" evidence="1">
    <location>
        <begin position="7"/>
        <end position="22"/>
    </location>
</feature>
<keyword evidence="4" id="KW-1185">Reference proteome</keyword>
<dbReference type="EMBL" id="AP022577">
    <property type="protein sequence ID" value="BBX83204.1"/>
    <property type="molecule type" value="Genomic_DNA"/>
</dbReference>
<keyword evidence="2" id="KW-0472">Membrane</keyword>
<name>A0ABN5YN96_9MYCO</name>
<proteinExistence type="predicted"/>
<evidence type="ECO:0008006" key="5">
    <source>
        <dbReference type="Google" id="ProtNLM"/>
    </source>
</evidence>